<evidence type="ECO:0000313" key="1">
    <source>
        <dbReference type="EMBL" id="KAJ1137652.1"/>
    </source>
</evidence>
<keyword evidence="2" id="KW-1185">Reference proteome</keyword>
<proteinExistence type="predicted"/>
<evidence type="ECO:0000313" key="2">
    <source>
        <dbReference type="Proteomes" id="UP001066276"/>
    </source>
</evidence>
<dbReference type="Proteomes" id="UP001066276">
    <property type="component" value="Chromosome 6"/>
</dbReference>
<sequence>MPCCEYAHARSELPEIKQSRKRGIASIEQHKGRTKPNIATERRKARIGEHMRMLKNCDMRYPIVAHILSCDSQSIHKSFKFFGLEHVPRNPRGGNRELMLRRKEATWIMRLKAVELGLNTDRELEFFLGDRG</sequence>
<protein>
    <submittedName>
        <fullName evidence="1">Uncharacterized protein</fullName>
    </submittedName>
</protein>
<comment type="caution">
    <text evidence="1">The sequence shown here is derived from an EMBL/GenBank/DDBJ whole genome shotgun (WGS) entry which is preliminary data.</text>
</comment>
<organism evidence="1 2">
    <name type="scientific">Pleurodeles waltl</name>
    <name type="common">Iberian ribbed newt</name>
    <dbReference type="NCBI Taxonomy" id="8319"/>
    <lineage>
        <taxon>Eukaryota</taxon>
        <taxon>Metazoa</taxon>
        <taxon>Chordata</taxon>
        <taxon>Craniata</taxon>
        <taxon>Vertebrata</taxon>
        <taxon>Euteleostomi</taxon>
        <taxon>Amphibia</taxon>
        <taxon>Batrachia</taxon>
        <taxon>Caudata</taxon>
        <taxon>Salamandroidea</taxon>
        <taxon>Salamandridae</taxon>
        <taxon>Pleurodelinae</taxon>
        <taxon>Pleurodeles</taxon>
    </lineage>
</organism>
<gene>
    <name evidence="1" type="ORF">NDU88_004050</name>
</gene>
<name>A0AAV7QAR4_PLEWA</name>
<dbReference type="EMBL" id="JANPWB010000010">
    <property type="protein sequence ID" value="KAJ1137652.1"/>
    <property type="molecule type" value="Genomic_DNA"/>
</dbReference>
<dbReference type="AlphaFoldDB" id="A0AAV7QAR4"/>
<reference evidence="1" key="1">
    <citation type="journal article" date="2022" name="bioRxiv">
        <title>Sequencing and chromosome-scale assembly of the giantPleurodeles waltlgenome.</title>
        <authorList>
            <person name="Brown T."/>
            <person name="Elewa A."/>
            <person name="Iarovenko S."/>
            <person name="Subramanian E."/>
            <person name="Araus A.J."/>
            <person name="Petzold A."/>
            <person name="Susuki M."/>
            <person name="Suzuki K.-i.T."/>
            <person name="Hayashi T."/>
            <person name="Toyoda A."/>
            <person name="Oliveira C."/>
            <person name="Osipova E."/>
            <person name="Leigh N.D."/>
            <person name="Simon A."/>
            <person name="Yun M.H."/>
        </authorList>
    </citation>
    <scope>NUCLEOTIDE SEQUENCE</scope>
    <source>
        <strain evidence="1">20211129_DDA</strain>
        <tissue evidence="1">Liver</tissue>
    </source>
</reference>
<accession>A0AAV7QAR4</accession>